<reference evidence="1" key="1">
    <citation type="journal article" date="2022" name="bioRxiv">
        <title>Population genetic analysis of Ophidiomyces ophidiicola, the causative agent of snake fungal disease, indicates recent introductions to the USA.</title>
        <authorList>
            <person name="Ladner J.T."/>
            <person name="Palmer J.M."/>
            <person name="Ettinger C.L."/>
            <person name="Stajich J.E."/>
            <person name="Farrell T.M."/>
            <person name="Glorioso B.M."/>
            <person name="Lawson B."/>
            <person name="Price S.J."/>
            <person name="Stengle A.G."/>
            <person name="Grear D.A."/>
            <person name="Lorch J.M."/>
        </authorList>
    </citation>
    <scope>NUCLEOTIDE SEQUENCE</scope>
    <source>
        <strain evidence="1">NWHC 24266-5</strain>
    </source>
</reference>
<protein>
    <submittedName>
        <fullName evidence="1">Chromatin assembly factor-I (CAF-I) p90 subunit</fullName>
    </submittedName>
</protein>
<evidence type="ECO:0000313" key="1">
    <source>
        <dbReference type="EMBL" id="KAI2392125.1"/>
    </source>
</evidence>
<accession>A0ACB8V3K3</accession>
<sequence length="644" mass="72815">MEVEAQQEISDKSHCVRPPSPRKRSFDEANGSDLAHNTLPATAGVTSSITSSACHIESNRQKAEYASASMAPQCVTQTNTPAPTAELPILPPHEADASLPSAQNVNTQSNTAPAPAPTNVPNKKRKLTAAEKELKIQEKEEARKALEEEKKKREEEKEEEKRKREELKKKKEEEKEEERKKREEEKRKREEKKKQKEEERLAREEEKKKKERSQMRLNAFFAKPPIPNSSKTPPGPVAPSQTASHRNSETGVSSDSNTPKTLSDFENEFPPFFIQSHVTFASTHRFQRDPEAIQHAYEKIDTRLKNEGNQEDNVMAFKPSELFKMIPYSRRYRRTNLPTVREIVARIQDANTNPDAVIDLTRDDYSASKSFQAQDLLKNIPMKILQFREDVRPPYRGTFSKRLPRNSAYKLCRNPFSRILPDCDYDYDSEAEWEEPEEGEDLNSEGEEDVSDDDEEDMADFLDDGEDELGKRKMIVGNLEPICTGLCWASEGATSELLKSHRMEILSETFSFPIDPFSDIYWKKTTTALPKDPNTSTDSSNSSNKAFLAPPSGVRPLSAASAMGLRPNGAVLSATGQKSRAQFPQELLTDFKQAVSGSDLTKAGLIEILKKRFPKVSKEVIKETLTAVAVRQGQKEVDKRWVLK</sequence>
<name>A0ACB8V3K3_9EURO</name>
<comment type="caution">
    <text evidence="1">The sequence shown here is derived from an EMBL/GenBank/DDBJ whole genome shotgun (WGS) entry which is preliminary data.</text>
</comment>
<proteinExistence type="predicted"/>
<dbReference type="EMBL" id="JALBCA010000008">
    <property type="protein sequence ID" value="KAI2392125.1"/>
    <property type="molecule type" value="Genomic_DNA"/>
</dbReference>
<gene>
    <name evidence="1" type="primary">RLF2</name>
    <name evidence="1" type="ORF">LOY88_000781</name>
</gene>
<organism evidence="1">
    <name type="scientific">Ophidiomyces ophidiicola</name>
    <dbReference type="NCBI Taxonomy" id="1387563"/>
    <lineage>
        <taxon>Eukaryota</taxon>
        <taxon>Fungi</taxon>
        <taxon>Dikarya</taxon>
        <taxon>Ascomycota</taxon>
        <taxon>Pezizomycotina</taxon>
        <taxon>Eurotiomycetes</taxon>
        <taxon>Eurotiomycetidae</taxon>
        <taxon>Onygenales</taxon>
        <taxon>Onygenaceae</taxon>
        <taxon>Ophidiomyces</taxon>
    </lineage>
</organism>